<dbReference type="PANTHER" id="PTHR21310:SF39">
    <property type="entry name" value="AMINOGLYCOSIDE PHOSPHOTRANSFERASE DOMAIN-CONTAINING PROTEIN"/>
    <property type="match status" value="1"/>
</dbReference>
<dbReference type="OrthoDB" id="8300194at2759"/>
<dbReference type="InterPro" id="IPR002575">
    <property type="entry name" value="Aminoglycoside_PTrfase"/>
</dbReference>
<evidence type="ECO:0000313" key="4">
    <source>
        <dbReference type="Proteomes" id="UP000313359"/>
    </source>
</evidence>
<dbReference type="GO" id="GO:0016301">
    <property type="term" value="F:kinase activity"/>
    <property type="evidence" value="ECO:0007669"/>
    <property type="project" value="UniProtKB-KW"/>
</dbReference>
<protein>
    <submittedName>
        <fullName evidence="3">Kinase-like protein</fullName>
    </submittedName>
</protein>
<dbReference type="AlphaFoldDB" id="A0A5C2RY17"/>
<organism evidence="3 4">
    <name type="scientific">Lentinus tigrinus ALCF2SS1-6</name>
    <dbReference type="NCBI Taxonomy" id="1328759"/>
    <lineage>
        <taxon>Eukaryota</taxon>
        <taxon>Fungi</taxon>
        <taxon>Dikarya</taxon>
        <taxon>Basidiomycota</taxon>
        <taxon>Agaricomycotina</taxon>
        <taxon>Agaricomycetes</taxon>
        <taxon>Polyporales</taxon>
        <taxon>Polyporaceae</taxon>
        <taxon>Lentinus</taxon>
    </lineage>
</organism>
<reference evidence="3" key="1">
    <citation type="journal article" date="2018" name="Genome Biol. Evol.">
        <title>Genomics and development of Lentinus tigrinus, a white-rot wood-decaying mushroom with dimorphic fruiting bodies.</title>
        <authorList>
            <person name="Wu B."/>
            <person name="Xu Z."/>
            <person name="Knudson A."/>
            <person name="Carlson A."/>
            <person name="Chen N."/>
            <person name="Kovaka S."/>
            <person name="LaButti K."/>
            <person name="Lipzen A."/>
            <person name="Pennachio C."/>
            <person name="Riley R."/>
            <person name="Schakwitz W."/>
            <person name="Umezawa K."/>
            <person name="Ohm R.A."/>
            <person name="Grigoriev I.V."/>
            <person name="Nagy L.G."/>
            <person name="Gibbons J."/>
            <person name="Hibbett D."/>
        </authorList>
    </citation>
    <scope>NUCLEOTIDE SEQUENCE [LARGE SCALE GENOMIC DNA]</scope>
    <source>
        <strain evidence="3">ALCF2SS1-6</strain>
    </source>
</reference>
<accession>A0A5C2RY17</accession>
<dbReference type="PANTHER" id="PTHR21310">
    <property type="entry name" value="AMINOGLYCOSIDE PHOSPHOTRANSFERASE-RELATED-RELATED"/>
    <property type="match status" value="1"/>
</dbReference>
<dbReference type="Pfam" id="PF01636">
    <property type="entry name" value="APH"/>
    <property type="match status" value="1"/>
</dbReference>
<evidence type="ECO:0000259" key="2">
    <source>
        <dbReference type="Pfam" id="PF01636"/>
    </source>
</evidence>
<dbReference type="STRING" id="1328759.A0A5C2RY17"/>
<feature type="domain" description="Aminoglycoside phosphotransferase" evidence="2">
    <location>
        <begin position="371"/>
        <end position="571"/>
    </location>
</feature>
<name>A0A5C2RY17_9APHY</name>
<dbReference type="InterPro" id="IPR051678">
    <property type="entry name" value="AGP_Transferase"/>
</dbReference>
<dbReference type="Gene3D" id="3.90.1200.10">
    <property type="match status" value="1"/>
</dbReference>
<keyword evidence="4" id="KW-1185">Reference proteome</keyword>
<dbReference type="Proteomes" id="UP000313359">
    <property type="component" value="Unassembled WGS sequence"/>
</dbReference>
<evidence type="ECO:0000313" key="3">
    <source>
        <dbReference type="EMBL" id="RPD55967.1"/>
    </source>
</evidence>
<keyword evidence="3" id="KW-0418">Kinase</keyword>
<dbReference type="CDD" id="cd05120">
    <property type="entry name" value="APH_ChoK_like"/>
    <property type="match status" value="1"/>
</dbReference>
<dbReference type="SUPFAM" id="SSF56112">
    <property type="entry name" value="Protein kinase-like (PK-like)"/>
    <property type="match status" value="1"/>
</dbReference>
<proteinExistence type="predicted"/>
<keyword evidence="3" id="KW-0808">Transferase</keyword>
<evidence type="ECO:0000256" key="1">
    <source>
        <dbReference type="SAM" id="MobiDB-lite"/>
    </source>
</evidence>
<gene>
    <name evidence="3" type="ORF">L227DRAFT_603227</name>
</gene>
<feature type="region of interest" description="Disordered" evidence="1">
    <location>
        <begin position="47"/>
        <end position="78"/>
    </location>
</feature>
<dbReference type="InterPro" id="IPR011009">
    <property type="entry name" value="Kinase-like_dom_sf"/>
</dbReference>
<sequence>MYPRKLRAKPMQRPPVSDNALEMVRSKLENAKRIAVLVGGELSSETIVQSSQLTTDGHHPHGVSAPDDPSEPSNSQPDIASLSQAHLALARFALPHVRNSIAVESYLTIITCNGDGRIKRATEHFFSRFGLVVPSSDGNVAMWVQSDPLLIELSTRRRHDEEQMRLFGPKDGCISEEEQHQTASRIISNADLLLIAGCLSDVERLFVQDITRLKERYGTTVAVFASEGATNIDQLQPDHVFADPLSVVFPQLFDMNPRSLWFDDGSLRIFYPGVTITAASNGLLSACYADPMNAVPRHSRAFAVSCGPFVPRPALSRAEIMAISDEDIVRLCQTSPNLTDTTVNRIFPVPPVYVLAENVVVKVGYLGAAHAPEAAAMTLVRQQTSIPVPEMYRFFVHDSVSYLVMEYVHGETLDHCWDDLTSWEKIQVSVVLRDYVKQMRRIRTPQIDKQIPGPITDDLSRPIRCELPVLGECRAGPFLSYAELRDWMNGRLRVSQQMRRYRYTGQAFDDSESLVFTHGDLFLRNLILGNDQRLWLIDFGCAGVYPRWFEPKLWTWTRKFAAGPYDEQERYICACQEAMTLGTLWPDPGPEELERELSSLGL</sequence>
<dbReference type="EMBL" id="ML122291">
    <property type="protein sequence ID" value="RPD55967.1"/>
    <property type="molecule type" value="Genomic_DNA"/>
</dbReference>